<accession>A0A1G9T4N5</accession>
<reference evidence="2" key="1">
    <citation type="submission" date="2016-10" db="EMBL/GenBank/DDBJ databases">
        <authorList>
            <person name="Varghese N."/>
            <person name="Submissions S."/>
        </authorList>
    </citation>
    <scope>NUCLEOTIDE SEQUENCE [LARGE SCALE GENOMIC DNA]</scope>
    <source>
        <strain evidence="2">M83</strain>
    </source>
</reference>
<evidence type="ECO:0000313" key="2">
    <source>
        <dbReference type="Proteomes" id="UP000187651"/>
    </source>
</evidence>
<dbReference type="Proteomes" id="UP000187651">
    <property type="component" value="Unassembled WGS sequence"/>
</dbReference>
<dbReference type="EMBL" id="FNHZ01000001">
    <property type="protein sequence ID" value="SDM42045.1"/>
    <property type="molecule type" value="Genomic_DNA"/>
</dbReference>
<dbReference type="OrthoDB" id="2058870at2"/>
<evidence type="ECO:0000313" key="1">
    <source>
        <dbReference type="EMBL" id="SDM42045.1"/>
    </source>
</evidence>
<protein>
    <submittedName>
        <fullName evidence="1">Uncharacterized protein</fullName>
    </submittedName>
</protein>
<dbReference type="AlphaFoldDB" id="A0A1G9T4N5"/>
<sequence>MIYARDFRVSSAGHDFNGKWEEKALFGNGSKLVYGYNTFLINEDYSHSNCKYSQAYLINANGTFRANAALTTTWSKIEVTHAGNFIYYGVTY</sequence>
<dbReference type="RefSeq" id="WP_074520496.1">
    <property type="nucleotide sequence ID" value="NZ_FNHZ01000001.1"/>
</dbReference>
<organism evidence="1 2">
    <name type="scientific">Lachnospira pectinoschiza</name>
    <dbReference type="NCBI Taxonomy" id="28052"/>
    <lineage>
        <taxon>Bacteria</taxon>
        <taxon>Bacillati</taxon>
        <taxon>Bacillota</taxon>
        <taxon>Clostridia</taxon>
        <taxon>Lachnospirales</taxon>
        <taxon>Lachnospiraceae</taxon>
        <taxon>Lachnospira</taxon>
    </lineage>
</organism>
<proteinExistence type="predicted"/>
<keyword evidence="2" id="KW-1185">Reference proteome</keyword>
<name>A0A1G9T4N5_9FIRM</name>
<gene>
    <name evidence="1" type="ORF">SAMN05216544_0192</name>
</gene>